<dbReference type="FunFam" id="3.30.420.40:FF:000050">
    <property type="entry name" value="Actin, alpha skeletal muscle"/>
    <property type="match status" value="1"/>
</dbReference>
<dbReference type="Gene3D" id="3.90.640.10">
    <property type="entry name" value="Actin, Chain A, domain 4"/>
    <property type="match status" value="1"/>
</dbReference>
<protein>
    <recommendedName>
        <fullName evidence="5">Actin-like protein 10</fullName>
    </recommendedName>
</protein>
<dbReference type="InterPro" id="IPR004000">
    <property type="entry name" value="Actin"/>
</dbReference>
<reference evidence="3" key="1">
    <citation type="journal article" date="2022" name="bioRxiv">
        <title>Sequencing and chromosome-scale assembly of the giantPleurodeles waltlgenome.</title>
        <authorList>
            <person name="Brown T."/>
            <person name="Elewa A."/>
            <person name="Iarovenko S."/>
            <person name="Subramanian E."/>
            <person name="Araus A.J."/>
            <person name="Petzold A."/>
            <person name="Susuki M."/>
            <person name="Suzuki K.-i.T."/>
            <person name="Hayashi T."/>
            <person name="Toyoda A."/>
            <person name="Oliveira C."/>
            <person name="Osipova E."/>
            <person name="Leigh N.D."/>
            <person name="Simon A."/>
            <person name="Yun M.H."/>
        </authorList>
    </citation>
    <scope>NUCLEOTIDE SEQUENCE</scope>
    <source>
        <strain evidence="3">20211129_DDA</strain>
        <tissue evidence="3">Liver</tissue>
    </source>
</reference>
<dbReference type="Proteomes" id="UP001066276">
    <property type="component" value="Chromosome 4_1"/>
</dbReference>
<accession>A0AAV7SY58</accession>
<dbReference type="SMART" id="SM00268">
    <property type="entry name" value="ACTIN"/>
    <property type="match status" value="1"/>
</dbReference>
<organism evidence="3 4">
    <name type="scientific">Pleurodeles waltl</name>
    <name type="common">Iberian ribbed newt</name>
    <dbReference type="NCBI Taxonomy" id="8319"/>
    <lineage>
        <taxon>Eukaryota</taxon>
        <taxon>Metazoa</taxon>
        <taxon>Chordata</taxon>
        <taxon>Craniata</taxon>
        <taxon>Vertebrata</taxon>
        <taxon>Euteleostomi</taxon>
        <taxon>Amphibia</taxon>
        <taxon>Batrachia</taxon>
        <taxon>Caudata</taxon>
        <taxon>Salamandroidea</taxon>
        <taxon>Salamandridae</taxon>
        <taxon>Pleurodelinae</taxon>
        <taxon>Pleurodeles</taxon>
    </lineage>
</organism>
<proteinExistence type="inferred from homology"/>
<dbReference type="PRINTS" id="PR00190">
    <property type="entry name" value="ACTIN"/>
</dbReference>
<evidence type="ECO:0000256" key="1">
    <source>
        <dbReference type="ARBA" id="ARBA00006752"/>
    </source>
</evidence>
<dbReference type="InterPro" id="IPR043129">
    <property type="entry name" value="ATPase_NBD"/>
</dbReference>
<dbReference type="SUPFAM" id="SSF53067">
    <property type="entry name" value="Actin-like ATPase domain"/>
    <property type="match status" value="2"/>
</dbReference>
<name>A0AAV7SY58_PLEWA</name>
<evidence type="ECO:0008006" key="5">
    <source>
        <dbReference type="Google" id="ProtNLM"/>
    </source>
</evidence>
<evidence type="ECO:0000313" key="4">
    <source>
        <dbReference type="Proteomes" id="UP001066276"/>
    </source>
</evidence>
<dbReference type="EMBL" id="JANPWB010000007">
    <property type="protein sequence ID" value="KAJ1168885.1"/>
    <property type="molecule type" value="Genomic_DNA"/>
</dbReference>
<comment type="similarity">
    <text evidence="1 2">Belongs to the actin family.</text>
</comment>
<dbReference type="Pfam" id="PF00022">
    <property type="entry name" value="Actin"/>
    <property type="match status" value="2"/>
</dbReference>
<gene>
    <name evidence="3" type="ORF">NDU88_000797</name>
</gene>
<evidence type="ECO:0000256" key="2">
    <source>
        <dbReference type="RuleBase" id="RU000487"/>
    </source>
</evidence>
<evidence type="ECO:0000313" key="3">
    <source>
        <dbReference type="EMBL" id="KAJ1168885.1"/>
    </source>
</evidence>
<keyword evidence="4" id="KW-1185">Reference proteome</keyword>
<dbReference type="AlphaFoldDB" id="A0AAV7SY58"/>
<dbReference type="Gene3D" id="3.30.420.40">
    <property type="match status" value="2"/>
</dbReference>
<dbReference type="PANTHER" id="PTHR11937">
    <property type="entry name" value="ACTIN"/>
    <property type="match status" value="1"/>
</dbReference>
<sequence>MEPHAACGHVSALQTPAVVIDTGTGYTKAGFSSEDKPRSVLITKVGVSRSELVPVPGAPLFHAGEEGSYPEGIVMKRPLVHSVVVDWDAVEILWHYIFYCCLKMDPTTHPILVTDSPSSPPTNRELTAELLFECFGVPALHVAHTCVLALFSCGRTSGLVVDGGDGASLTCPVMDGYTLTHALHRMDITGETLTHHLKELLRWPQKSSPHEEKLFREIKQKCCFVSMNFRKELQEGTSLMEYQLPDGKRICLGTERFQCSEPLFQPHLLGFSEPGLHLMVLKSLQKVEPDCRLDIQRNILLCGGSSLFTGFAERMMKELNQLLPAEMEYDILAPEQKKRRWYAPWLGGSIASSLPVFQNLWIGKAEYEEKGPPCLHSKCT</sequence>
<comment type="caution">
    <text evidence="3">The sequence shown here is derived from an EMBL/GenBank/DDBJ whole genome shotgun (WGS) entry which is preliminary data.</text>
</comment>